<feature type="domain" description="ABC-type transport auxiliary lipoprotein component" evidence="1">
    <location>
        <begin position="41"/>
        <end position="182"/>
    </location>
</feature>
<protein>
    <recommendedName>
        <fullName evidence="1">ABC-type transport auxiliary lipoprotein component domain-containing protein</fullName>
    </recommendedName>
</protein>
<gene>
    <name evidence="2" type="ORF">FHG66_15155</name>
</gene>
<sequence>MTLRPLVLVTFALLAACGPRPLRFTVPLAVPQERIGIAFSTVELLDVSLPEYAEGAEIFVQVPGNALTQVARAQWADDPARAVTLDLARALGAVTGARVAPEPWPFEEPAEAQVDVRVAEIVADASGVFLMRGQFFVASQDGSGRDRAREFRVSIPLPPEAGPAAIAAARGQATLALAQEIAANGLR</sequence>
<dbReference type="SUPFAM" id="SSF159594">
    <property type="entry name" value="XCC0632-like"/>
    <property type="match status" value="1"/>
</dbReference>
<reference evidence="2 3" key="1">
    <citation type="submission" date="2019-06" db="EMBL/GenBank/DDBJ databases">
        <title>YIM 131921 draft genome.</title>
        <authorList>
            <person name="Jiang L."/>
        </authorList>
    </citation>
    <scope>NUCLEOTIDE SEQUENCE [LARGE SCALE GENOMIC DNA]</scope>
    <source>
        <strain evidence="2 3">YIM 131921</strain>
    </source>
</reference>
<dbReference type="Proteomes" id="UP000305887">
    <property type="component" value="Unassembled WGS sequence"/>
</dbReference>
<dbReference type="Gene3D" id="3.40.50.10610">
    <property type="entry name" value="ABC-type transport auxiliary lipoprotein component"/>
    <property type="match status" value="1"/>
</dbReference>
<comment type="caution">
    <text evidence="2">The sequence shown here is derived from an EMBL/GenBank/DDBJ whole genome shotgun (WGS) entry which is preliminary data.</text>
</comment>
<name>A0A5C4MSR0_9RHOB</name>
<evidence type="ECO:0000259" key="1">
    <source>
        <dbReference type="Pfam" id="PF03886"/>
    </source>
</evidence>
<proteinExistence type="predicted"/>
<dbReference type="OrthoDB" id="7858211at2"/>
<evidence type="ECO:0000313" key="2">
    <source>
        <dbReference type="EMBL" id="TNC47979.1"/>
    </source>
</evidence>
<dbReference type="AlphaFoldDB" id="A0A5C4MSR0"/>
<dbReference type="InterPro" id="IPR005586">
    <property type="entry name" value="ABC_trans_aux"/>
</dbReference>
<dbReference type="Pfam" id="PF03886">
    <property type="entry name" value="ABC_trans_aux"/>
    <property type="match status" value="1"/>
</dbReference>
<keyword evidence="3" id="KW-1185">Reference proteome</keyword>
<dbReference type="EMBL" id="VDFU01000020">
    <property type="protein sequence ID" value="TNC47979.1"/>
    <property type="molecule type" value="Genomic_DNA"/>
</dbReference>
<dbReference type="PROSITE" id="PS51257">
    <property type="entry name" value="PROKAR_LIPOPROTEIN"/>
    <property type="match status" value="1"/>
</dbReference>
<organism evidence="2 3">
    <name type="scientific">Rubellimicrobium rubrum</name>
    <dbReference type="NCBI Taxonomy" id="2585369"/>
    <lineage>
        <taxon>Bacteria</taxon>
        <taxon>Pseudomonadati</taxon>
        <taxon>Pseudomonadota</taxon>
        <taxon>Alphaproteobacteria</taxon>
        <taxon>Rhodobacterales</taxon>
        <taxon>Roseobacteraceae</taxon>
        <taxon>Rubellimicrobium</taxon>
    </lineage>
</organism>
<accession>A0A5C4MSR0</accession>
<dbReference type="RefSeq" id="WP_139077906.1">
    <property type="nucleotide sequence ID" value="NZ_VDFU01000020.1"/>
</dbReference>
<evidence type="ECO:0000313" key="3">
    <source>
        <dbReference type="Proteomes" id="UP000305887"/>
    </source>
</evidence>